<accession>A0A2I0JZU4</accession>
<organism evidence="1 2">
    <name type="scientific">Punica granatum</name>
    <name type="common">Pomegranate</name>
    <dbReference type="NCBI Taxonomy" id="22663"/>
    <lineage>
        <taxon>Eukaryota</taxon>
        <taxon>Viridiplantae</taxon>
        <taxon>Streptophyta</taxon>
        <taxon>Embryophyta</taxon>
        <taxon>Tracheophyta</taxon>
        <taxon>Spermatophyta</taxon>
        <taxon>Magnoliopsida</taxon>
        <taxon>eudicotyledons</taxon>
        <taxon>Gunneridae</taxon>
        <taxon>Pentapetalae</taxon>
        <taxon>rosids</taxon>
        <taxon>malvids</taxon>
        <taxon>Myrtales</taxon>
        <taxon>Lythraceae</taxon>
        <taxon>Punica</taxon>
    </lineage>
</organism>
<comment type="caution">
    <text evidence="1">The sequence shown here is derived from an EMBL/GenBank/DDBJ whole genome shotgun (WGS) entry which is preliminary data.</text>
</comment>
<evidence type="ECO:0000313" key="1">
    <source>
        <dbReference type="EMBL" id="PKI61380.1"/>
    </source>
</evidence>
<dbReference type="EMBL" id="PGOL01001043">
    <property type="protein sequence ID" value="PKI61380.1"/>
    <property type="molecule type" value="Genomic_DNA"/>
</dbReference>
<sequence length="169" mass="18395">MSCHTLTADQEIEQSYTQSHRPQTKIAIERERLKLKLGLEPCNWTSIGLHLTIENSPITSETRIGEQQRLEERQSVSETRGTELGLGSRLCFSLQRVLKVAIEGSRSRGPTHLLVARAHEGGRSGAAGGVKLLLPAPLWWQISHWAGRPGGGRGQVRAAAACSATGLLD</sequence>
<evidence type="ECO:0000313" key="2">
    <source>
        <dbReference type="Proteomes" id="UP000233551"/>
    </source>
</evidence>
<gene>
    <name evidence="1" type="ORF">CRG98_018228</name>
</gene>
<reference evidence="1 2" key="1">
    <citation type="submission" date="2017-11" db="EMBL/GenBank/DDBJ databases">
        <title>De-novo sequencing of pomegranate (Punica granatum L.) genome.</title>
        <authorList>
            <person name="Akparov Z."/>
            <person name="Amiraslanov A."/>
            <person name="Hajiyeva S."/>
            <person name="Abbasov M."/>
            <person name="Kaur K."/>
            <person name="Hamwieh A."/>
            <person name="Solovyev V."/>
            <person name="Salamov A."/>
            <person name="Braich B."/>
            <person name="Kosarev P."/>
            <person name="Mahmoud A."/>
            <person name="Hajiyev E."/>
            <person name="Babayeva S."/>
            <person name="Izzatullayeva V."/>
            <person name="Mammadov A."/>
            <person name="Mammadov A."/>
            <person name="Sharifova S."/>
            <person name="Ojaghi J."/>
            <person name="Eynullazada K."/>
            <person name="Bayramov B."/>
            <person name="Abdulazimova A."/>
            <person name="Shahmuradov I."/>
        </authorList>
    </citation>
    <scope>NUCLEOTIDE SEQUENCE [LARGE SCALE GENOMIC DNA]</scope>
    <source>
        <strain evidence="2">cv. AG2017</strain>
        <tissue evidence="1">Leaf</tissue>
    </source>
</reference>
<dbReference type="Proteomes" id="UP000233551">
    <property type="component" value="Unassembled WGS sequence"/>
</dbReference>
<dbReference type="AlphaFoldDB" id="A0A2I0JZU4"/>
<proteinExistence type="predicted"/>
<protein>
    <submittedName>
        <fullName evidence="1">Uncharacterized protein</fullName>
    </submittedName>
</protein>
<keyword evidence="2" id="KW-1185">Reference proteome</keyword>
<name>A0A2I0JZU4_PUNGR</name>